<proteinExistence type="predicted"/>
<evidence type="ECO:0000313" key="1">
    <source>
        <dbReference type="EMBL" id="KIZ47841.1"/>
    </source>
</evidence>
<name>A0A0D7F4Y0_RHOPL</name>
<protein>
    <submittedName>
        <fullName evidence="1">Uncharacterized protein</fullName>
    </submittedName>
</protein>
<dbReference type="PATRIC" id="fig|1076.23.peg.4531"/>
<dbReference type="Proteomes" id="UP000032515">
    <property type="component" value="Unassembled WGS sequence"/>
</dbReference>
<comment type="caution">
    <text evidence="1">The sequence shown here is derived from an EMBL/GenBank/DDBJ whole genome shotgun (WGS) entry which is preliminary data.</text>
</comment>
<gene>
    <name evidence="1" type="ORF">OO17_02170</name>
</gene>
<accession>A0A0D7F4Y0</accession>
<organism evidence="1 2">
    <name type="scientific">Rhodopseudomonas palustris</name>
    <dbReference type="NCBI Taxonomy" id="1076"/>
    <lineage>
        <taxon>Bacteria</taxon>
        <taxon>Pseudomonadati</taxon>
        <taxon>Pseudomonadota</taxon>
        <taxon>Alphaproteobacteria</taxon>
        <taxon>Hyphomicrobiales</taxon>
        <taxon>Nitrobacteraceae</taxon>
        <taxon>Rhodopseudomonas</taxon>
    </lineage>
</organism>
<evidence type="ECO:0000313" key="2">
    <source>
        <dbReference type="Proteomes" id="UP000032515"/>
    </source>
</evidence>
<dbReference type="RefSeq" id="WP_044405143.1">
    <property type="nucleotide sequence ID" value="NZ_JXXE01000035.1"/>
</dbReference>
<sequence>MQNDCDIIARYAHEIRFAEGYYAGFPSLYFTRLAVAVAADDLWPLIPEPSAAELDATAAELFEST</sequence>
<reference evidence="1 2" key="1">
    <citation type="submission" date="2014-11" db="EMBL/GenBank/DDBJ databases">
        <title>Genomics and ecophysiology of heterotrophic nitrogen fixing bacteria isolated from estuarine surface water.</title>
        <authorList>
            <person name="Bentzon-Tilia M."/>
            <person name="Severin I."/>
            <person name="Hansen L.H."/>
            <person name="Riemann L."/>
        </authorList>
    </citation>
    <scope>NUCLEOTIDE SEQUENCE [LARGE SCALE GENOMIC DNA]</scope>
    <source>
        <strain evidence="1 2">BAL398</strain>
    </source>
</reference>
<dbReference type="EMBL" id="JXXE01000035">
    <property type="protein sequence ID" value="KIZ47841.1"/>
    <property type="molecule type" value="Genomic_DNA"/>
</dbReference>
<dbReference type="AlphaFoldDB" id="A0A0D7F4Y0"/>